<feature type="transmembrane region" description="Helical" evidence="1">
    <location>
        <begin position="197"/>
        <end position="215"/>
    </location>
</feature>
<dbReference type="CDD" id="cd00051">
    <property type="entry name" value="EFh"/>
    <property type="match status" value="1"/>
</dbReference>
<feature type="transmembrane region" description="Helical" evidence="1">
    <location>
        <begin position="52"/>
        <end position="73"/>
    </location>
</feature>
<dbReference type="Pfam" id="PF13499">
    <property type="entry name" value="EF-hand_7"/>
    <property type="match status" value="1"/>
</dbReference>
<dbReference type="SUPFAM" id="SSF47473">
    <property type="entry name" value="EF-hand"/>
    <property type="match status" value="1"/>
</dbReference>
<keyword evidence="1" id="KW-1133">Transmembrane helix</keyword>
<reference evidence="3" key="1">
    <citation type="submission" date="2020-06" db="EMBL/GenBank/DDBJ databases">
        <authorList>
            <consortium name="Plant Systems Biology data submission"/>
        </authorList>
    </citation>
    <scope>NUCLEOTIDE SEQUENCE</scope>
    <source>
        <strain evidence="3">D6</strain>
    </source>
</reference>
<feature type="transmembrane region" description="Helical" evidence="1">
    <location>
        <begin position="252"/>
        <end position="274"/>
    </location>
</feature>
<dbReference type="SUPFAM" id="SSF81324">
    <property type="entry name" value="Voltage-gated potassium channels"/>
    <property type="match status" value="2"/>
</dbReference>
<feature type="domain" description="EF-hand" evidence="2">
    <location>
        <begin position="333"/>
        <end position="366"/>
    </location>
</feature>
<sequence length="366" mass="40843">MTIVLIWITSGTLFYSYCNKWPLPQSFFYAVDAGMSIGFCTDVKETLLISKAFTIFYILLGASIVGGALALFIQDAMENISEPAVQEYQLLLARETFDKADVGDDGVLSRDEFTALIRQGMPQITEEGIGRLWNKFDRLKDGVIHFEEFVGCYRGIDRLVKVVQRENIQNSKDIHPLKKLKFYIGFRLQQLWALEHRIYVVFVLWVGGGIAWGILDQHWDPITATHFAVSALATGGLTGPDVNAEGILPTDPAIFCGVFCLFGIPLFALTLGHFAQVLVAGHVKAMETTALTRPLSEAEFDLAKHLTTPKDSLIHLSDFIVLQLLRQGRLSLSAVEVLRHNFDLLDRDRTGTLTLEEATAPIVPKR</sequence>
<dbReference type="EMBL" id="CAICTM010000022">
    <property type="protein sequence ID" value="CAB9497566.1"/>
    <property type="molecule type" value="Genomic_DNA"/>
</dbReference>
<dbReference type="PROSITE" id="PS50222">
    <property type="entry name" value="EF_HAND_2"/>
    <property type="match status" value="3"/>
</dbReference>
<feature type="domain" description="EF-hand" evidence="2">
    <location>
        <begin position="124"/>
        <end position="159"/>
    </location>
</feature>
<dbReference type="OrthoDB" id="43021at2759"/>
<dbReference type="Proteomes" id="UP001153069">
    <property type="component" value="Unassembled WGS sequence"/>
</dbReference>
<accession>A0A9N8DBA7</accession>
<evidence type="ECO:0000259" key="2">
    <source>
        <dbReference type="PROSITE" id="PS50222"/>
    </source>
</evidence>
<protein>
    <recommendedName>
        <fullName evidence="2">EF-hand domain-containing protein</fullName>
    </recommendedName>
</protein>
<dbReference type="Gene3D" id="1.10.238.10">
    <property type="entry name" value="EF-hand"/>
    <property type="match status" value="1"/>
</dbReference>
<dbReference type="AlphaFoldDB" id="A0A9N8DBA7"/>
<organism evidence="3 4">
    <name type="scientific">Seminavis robusta</name>
    <dbReference type="NCBI Taxonomy" id="568900"/>
    <lineage>
        <taxon>Eukaryota</taxon>
        <taxon>Sar</taxon>
        <taxon>Stramenopiles</taxon>
        <taxon>Ochrophyta</taxon>
        <taxon>Bacillariophyta</taxon>
        <taxon>Bacillariophyceae</taxon>
        <taxon>Bacillariophycidae</taxon>
        <taxon>Naviculales</taxon>
        <taxon>Naviculaceae</taxon>
        <taxon>Seminavis</taxon>
    </lineage>
</organism>
<feature type="domain" description="EF-hand" evidence="2">
    <location>
        <begin position="88"/>
        <end position="123"/>
    </location>
</feature>
<gene>
    <name evidence="3" type="ORF">SEMRO_22_G015110.1</name>
</gene>
<comment type="caution">
    <text evidence="3">The sequence shown here is derived from an EMBL/GenBank/DDBJ whole genome shotgun (WGS) entry which is preliminary data.</text>
</comment>
<keyword evidence="1" id="KW-0812">Transmembrane</keyword>
<proteinExistence type="predicted"/>
<evidence type="ECO:0000313" key="3">
    <source>
        <dbReference type="EMBL" id="CAB9497566.1"/>
    </source>
</evidence>
<dbReference type="InterPro" id="IPR011992">
    <property type="entry name" value="EF-hand-dom_pair"/>
</dbReference>
<dbReference type="InterPro" id="IPR002048">
    <property type="entry name" value="EF_hand_dom"/>
</dbReference>
<evidence type="ECO:0000313" key="4">
    <source>
        <dbReference type="Proteomes" id="UP001153069"/>
    </source>
</evidence>
<dbReference type="GO" id="GO:0005509">
    <property type="term" value="F:calcium ion binding"/>
    <property type="evidence" value="ECO:0007669"/>
    <property type="project" value="InterPro"/>
</dbReference>
<name>A0A9N8DBA7_9STRA</name>
<keyword evidence="1" id="KW-0472">Membrane</keyword>
<evidence type="ECO:0000256" key="1">
    <source>
        <dbReference type="SAM" id="Phobius"/>
    </source>
</evidence>
<dbReference type="SMART" id="SM00054">
    <property type="entry name" value="EFh"/>
    <property type="match status" value="3"/>
</dbReference>
<dbReference type="Gene3D" id="1.10.287.70">
    <property type="match status" value="1"/>
</dbReference>
<keyword evidence="4" id="KW-1185">Reference proteome</keyword>